<dbReference type="PANTHER" id="PTHR10704:SF44">
    <property type="entry name" value="LD35051P-RELATED"/>
    <property type="match status" value="1"/>
</dbReference>
<dbReference type="Gene3D" id="3.40.50.300">
    <property type="entry name" value="P-loop containing nucleotide triphosphate hydrolases"/>
    <property type="match status" value="1"/>
</dbReference>
<dbReference type="InterPro" id="IPR051135">
    <property type="entry name" value="Gal/GlcNAc/GalNAc_ST"/>
</dbReference>
<evidence type="ECO:0000313" key="3">
    <source>
        <dbReference type="EnsemblMetazoa" id="XP_038060043.1"/>
    </source>
</evidence>
<dbReference type="OrthoDB" id="6156372at2759"/>
<dbReference type="GO" id="GO:0006790">
    <property type="term" value="P:sulfur compound metabolic process"/>
    <property type="evidence" value="ECO:0007669"/>
    <property type="project" value="TreeGrafter"/>
</dbReference>
<dbReference type="GO" id="GO:0001517">
    <property type="term" value="F:N-acetylglucosamine 6-O-sulfotransferase activity"/>
    <property type="evidence" value="ECO:0007669"/>
    <property type="project" value="TreeGrafter"/>
</dbReference>
<dbReference type="SUPFAM" id="SSF52540">
    <property type="entry name" value="P-loop containing nucleoside triphosphate hydrolases"/>
    <property type="match status" value="1"/>
</dbReference>
<keyword evidence="1" id="KW-0812">Transmembrane</keyword>
<dbReference type="Pfam" id="PF00685">
    <property type="entry name" value="Sulfotransfer_1"/>
    <property type="match status" value="1"/>
</dbReference>
<keyword evidence="1" id="KW-0472">Membrane</keyword>
<dbReference type="Proteomes" id="UP000887568">
    <property type="component" value="Unplaced"/>
</dbReference>
<dbReference type="OMA" id="DRWHLRN"/>
<feature type="transmembrane region" description="Helical" evidence="1">
    <location>
        <begin position="7"/>
        <end position="25"/>
    </location>
</feature>
<dbReference type="InterPro" id="IPR000863">
    <property type="entry name" value="Sulfotransferase_dom"/>
</dbReference>
<name>A0A914A8E9_PATMI</name>
<evidence type="ECO:0000259" key="2">
    <source>
        <dbReference type="Pfam" id="PF00685"/>
    </source>
</evidence>
<protein>
    <recommendedName>
        <fullName evidence="2">Sulfotransferase domain-containing protein</fullName>
    </recommendedName>
</protein>
<dbReference type="RefSeq" id="XP_038060043.1">
    <property type="nucleotide sequence ID" value="XM_038204115.1"/>
</dbReference>
<keyword evidence="4" id="KW-1185">Reference proteome</keyword>
<evidence type="ECO:0000313" key="4">
    <source>
        <dbReference type="Proteomes" id="UP000887568"/>
    </source>
</evidence>
<reference evidence="3" key="1">
    <citation type="submission" date="2022-11" db="UniProtKB">
        <authorList>
            <consortium name="EnsemblMetazoa"/>
        </authorList>
    </citation>
    <scope>IDENTIFICATION</scope>
</reference>
<organism evidence="3 4">
    <name type="scientific">Patiria miniata</name>
    <name type="common">Bat star</name>
    <name type="synonym">Asterina miniata</name>
    <dbReference type="NCBI Taxonomy" id="46514"/>
    <lineage>
        <taxon>Eukaryota</taxon>
        <taxon>Metazoa</taxon>
        <taxon>Echinodermata</taxon>
        <taxon>Eleutherozoa</taxon>
        <taxon>Asterozoa</taxon>
        <taxon>Asteroidea</taxon>
        <taxon>Valvatacea</taxon>
        <taxon>Valvatida</taxon>
        <taxon>Asterinidae</taxon>
        <taxon>Patiria</taxon>
    </lineage>
</organism>
<dbReference type="PANTHER" id="PTHR10704">
    <property type="entry name" value="CARBOHYDRATE SULFOTRANSFERASE"/>
    <property type="match status" value="1"/>
</dbReference>
<feature type="domain" description="Sulfotransferase" evidence="2">
    <location>
        <begin position="183"/>
        <end position="467"/>
    </location>
</feature>
<proteinExistence type="predicted"/>
<dbReference type="InterPro" id="IPR027417">
    <property type="entry name" value="P-loop_NTPase"/>
</dbReference>
<dbReference type="GeneID" id="119731099"/>
<accession>A0A914A8E9</accession>
<sequence>MTSNRRFLLLGMVLSSAAWVALIYIEAHVGMSSKVVQLWKNDLPDAGFRATENPTRNDSEYVAGTDTKTTPELLLQLSDESSLSRWVNDSIAHEVWAPENAVSPSTDRFNVMNQNVTEQQSGLTFGENSRETELDLDALLQEVGVMNGTETNQTDLGQSSRVSSDLKITETNVLSTPDSKVRVIILASMRTGSSFVGEFFGSNSDVFYLFEPGLSVSETLARYTMTPAVQENVYLKMLEKLLLCDFESLEFYLQWLSRHPWRNLKKIAPRFYGRCSQYQRQHPRKARCPITKDMAREICEESKYIVIKSIRVPDINLLFPMIEDKNRMNLKVIHLARDPRPMIASRVRALEGKSLTRISRKAQDDLSIYCRYNWANLELGTRRPSLKYRYMFLRYEDAAMDPKTAASRIYQFLGRGGQVPDSVLKWIDFNTGSYRPGTYSTARISSQVYQKWRLTMPVSTAMDIQTIGRCEGMMRRMGYKLLVDRWHLRNLSRELVGPIPPTTDDGKYDWAWF</sequence>
<dbReference type="AlphaFoldDB" id="A0A914A8E9"/>
<keyword evidence="1" id="KW-1133">Transmembrane helix</keyword>
<dbReference type="EnsemblMetazoa" id="XM_038204115.1">
    <property type="protein sequence ID" value="XP_038060043.1"/>
    <property type="gene ID" value="LOC119731099"/>
</dbReference>
<dbReference type="GO" id="GO:0006044">
    <property type="term" value="P:N-acetylglucosamine metabolic process"/>
    <property type="evidence" value="ECO:0007669"/>
    <property type="project" value="TreeGrafter"/>
</dbReference>
<evidence type="ECO:0000256" key="1">
    <source>
        <dbReference type="SAM" id="Phobius"/>
    </source>
</evidence>